<dbReference type="Proteomes" id="UP001085076">
    <property type="component" value="Miscellaneous, Linkage group lg03"/>
</dbReference>
<reference evidence="1" key="2">
    <citation type="journal article" date="2022" name="Hortic Res">
        <title>The genome of Dioscorea zingiberensis sheds light on the biosynthesis, origin and evolution of the medicinally important diosgenin saponins.</title>
        <authorList>
            <person name="Li Y."/>
            <person name="Tan C."/>
            <person name="Li Z."/>
            <person name="Guo J."/>
            <person name="Li S."/>
            <person name="Chen X."/>
            <person name="Wang C."/>
            <person name="Dai X."/>
            <person name="Yang H."/>
            <person name="Song W."/>
            <person name="Hou L."/>
            <person name="Xu J."/>
            <person name="Tong Z."/>
            <person name="Xu A."/>
            <person name="Yuan X."/>
            <person name="Wang W."/>
            <person name="Yang Q."/>
            <person name="Chen L."/>
            <person name="Sun Z."/>
            <person name="Wang K."/>
            <person name="Pan B."/>
            <person name="Chen J."/>
            <person name="Bao Y."/>
            <person name="Liu F."/>
            <person name="Qi X."/>
            <person name="Gang D.R."/>
            <person name="Wen J."/>
            <person name="Li J."/>
        </authorList>
    </citation>
    <scope>NUCLEOTIDE SEQUENCE</scope>
    <source>
        <strain evidence="1">Dzin_1.0</strain>
    </source>
</reference>
<evidence type="ECO:0000313" key="2">
    <source>
        <dbReference type="Proteomes" id="UP001085076"/>
    </source>
</evidence>
<dbReference type="SUPFAM" id="SSF48452">
    <property type="entry name" value="TPR-like"/>
    <property type="match status" value="1"/>
</dbReference>
<evidence type="ECO:0000313" key="1">
    <source>
        <dbReference type="EMBL" id="KAJ0979536.1"/>
    </source>
</evidence>
<dbReference type="EMBL" id="JAGGNH010000003">
    <property type="protein sequence ID" value="KAJ0979536.1"/>
    <property type="molecule type" value="Genomic_DNA"/>
</dbReference>
<comment type="caution">
    <text evidence="1">The sequence shown here is derived from an EMBL/GenBank/DDBJ whole genome shotgun (WGS) entry which is preliminary data.</text>
</comment>
<reference evidence="1" key="1">
    <citation type="submission" date="2021-03" db="EMBL/GenBank/DDBJ databases">
        <authorList>
            <person name="Li Z."/>
            <person name="Yang C."/>
        </authorList>
    </citation>
    <scope>NUCLEOTIDE SEQUENCE</scope>
    <source>
        <strain evidence="1">Dzin_1.0</strain>
        <tissue evidence="1">Leaf</tissue>
    </source>
</reference>
<dbReference type="OrthoDB" id="1892356at2759"/>
<dbReference type="PANTHER" id="PTHR47868">
    <property type="entry name" value="OS05G0457700 PROTEIN"/>
    <property type="match status" value="1"/>
</dbReference>
<sequence length="454" mass="49566">MHVIFSFAVDLSSAVFSLSLSPLASQKEEEAMLRRALRRAATQISASFYPVSNPTILRFCGSSGPGSSQEETVARQMIQYALGHARSQKSGESYAQAMLVMEQGVSNLQERGGKSAEDAMGLLMLAMSTLLYDSGELRDAMEKLQMVQQLGGASLSIRVAALESLIGLKLELGEDDVSQILADDCFELLRNQSDGGAFSVLNSRAKAIKGLADLAIGELKTAESLFCDKDFKLDEDKHQKGNAILSYGVYLHATGNFSLAKDLYERAIKLFEAKDGSDYSYTAATNMIPEEILLGAACALGQLLSQSGKFHDAEEVLTKALNKAESYFGSTHPKVGVLLTCIALMYKHKAKMEASSSILIQEGLYRKAIDLLKAPGLDSEVNDIPFDGRDIATLARGGYAEILSIQQNRRAEGERMRKWAEATWKNRRLSLAQALEFSEPSQMAVIDTRICRVL</sequence>
<dbReference type="InterPro" id="IPR011990">
    <property type="entry name" value="TPR-like_helical_dom_sf"/>
</dbReference>
<name>A0A9D5CTF9_9LILI</name>
<dbReference type="PANTHER" id="PTHR47868:SF2">
    <property type="entry name" value="OS05G0457700 PROTEIN"/>
    <property type="match status" value="1"/>
</dbReference>
<protein>
    <recommendedName>
        <fullName evidence="3">Nephrocystin-3</fullName>
    </recommendedName>
</protein>
<dbReference type="AlphaFoldDB" id="A0A9D5CTF9"/>
<gene>
    <name evidence="1" type="ORF">J5N97_015010</name>
</gene>
<accession>A0A9D5CTF9</accession>
<keyword evidence="2" id="KW-1185">Reference proteome</keyword>
<dbReference type="Gene3D" id="1.25.40.10">
    <property type="entry name" value="Tetratricopeptide repeat domain"/>
    <property type="match status" value="1"/>
</dbReference>
<dbReference type="GO" id="GO:0005739">
    <property type="term" value="C:mitochondrion"/>
    <property type="evidence" value="ECO:0007669"/>
    <property type="project" value="TreeGrafter"/>
</dbReference>
<proteinExistence type="predicted"/>
<evidence type="ECO:0008006" key="3">
    <source>
        <dbReference type="Google" id="ProtNLM"/>
    </source>
</evidence>
<organism evidence="1 2">
    <name type="scientific">Dioscorea zingiberensis</name>
    <dbReference type="NCBI Taxonomy" id="325984"/>
    <lineage>
        <taxon>Eukaryota</taxon>
        <taxon>Viridiplantae</taxon>
        <taxon>Streptophyta</taxon>
        <taxon>Embryophyta</taxon>
        <taxon>Tracheophyta</taxon>
        <taxon>Spermatophyta</taxon>
        <taxon>Magnoliopsida</taxon>
        <taxon>Liliopsida</taxon>
        <taxon>Dioscoreales</taxon>
        <taxon>Dioscoreaceae</taxon>
        <taxon>Dioscorea</taxon>
    </lineage>
</organism>